<protein>
    <submittedName>
        <fullName evidence="1">Uncharacterized protein</fullName>
    </submittedName>
</protein>
<dbReference type="AlphaFoldDB" id="A0A6V8NGS8"/>
<organism evidence="1 2">
    <name type="scientific">Candidatus Hakubella thermalkaliphila</name>
    <dbReference type="NCBI Taxonomy" id="2754717"/>
    <lineage>
        <taxon>Bacteria</taxon>
        <taxon>Bacillati</taxon>
        <taxon>Actinomycetota</taxon>
        <taxon>Actinomycetota incertae sedis</taxon>
        <taxon>Candidatus Hakubellales</taxon>
        <taxon>Candidatus Hakubellaceae</taxon>
        <taxon>Candidatus Hakubella</taxon>
    </lineage>
</organism>
<reference evidence="1 2" key="1">
    <citation type="journal article" date="2020" name="Front. Microbiol.">
        <title>Single-cell genomics of novel Actinobacteria with the Wood-Ljungdahl pathway discovered in a serpentinizing system.</title>
        <authorList>
            <person name="Merino N."/>
            <person name="Kawai M."/>
            <person name="Boyd E.S."/>
            <person name="Colman D.R."/>
            <person name="McGlynn S.E."/>
            <person name="Nealson K.H."/>
            <person name="Kurokawa K."/>
            <person name="Hongoh Y."/>
        </authorList>
    </citation>
    <scope>NUCLEOTIDE SEQUENCE [LARGE SCALE GENOMIC DNA]</scope>
    <source>
        <strain evidence="1 2">S03</strain>
    </source>
</reference>
<evidence type="ECO:0000313" key="2">
    <source>
        <dbReference type="Proteomes" id="UP000574717"/>
    </source>
</evidence>
<feature type="non-terminal residue" evidence="1">
    <location>
        <position position="45"/>
    </location>
</feature>
<evidence type="ECO:0000313" key="1">
    <source>
        <dbReference type="EMBL" id="GFP19455.1"/>
    </source>
</evidence>
<proteinExistence type="predicted"/>
<dbReference type="EMBL" id="BLRU01000081">
    <property type="protein sequence ID" value="GFP19455.1"/>
    <property type="molecule type" value="Genomic_DNA"/>
</dbReference>
<comment type="caution">
    <text evidence="1">The sequence shown here is derived from an EMBL/GenBank/DDBJ whole genome shotgun (WGS) entry which is preliminary data.</text>
</comment>
<dbReference type="Proteomes" id="UP000574717">
    <property type="component" value="Unassembled WGS sequence"/>
</dbReference>
<name>A0A6V8NGS8_9ACTN</name>
<accession>A0A6V8NGS8</accession>
<gene>
    <name evidence="1" type="ORF">HKBW3S03_00960</name>
</gene>
<sequence>MRRIVSVSLGSSKRDHRVSLNILGQDFVVERIGTDGNMARAIELL</sequence>